<protein>
    <submittedName>
        <fullName evidence="1">Uncharacterized protein</fullName>
    </submittedName>
</protein>
<evidence type="ECO:0000313" key="1">
    <source>
        <dbReference type="EMBL" id="MCD9643510.1"/>
    </source>
</evidence>
<comment type="caution">
    <text evidence="1">The sequence shown here is derived from an EMBL/GenBank/DDBJ whole genome shotgun (WGS) entry which is preliminary data.</text>
</comment>
<proteinExistence type="predicted"/>
<organism evidence="1 2">
    <name type="scientific">Datura stramonium</name>
    <name type="common">Jimsonweed</name>
    <name type="synonym">Common thornapple</name>
    <dbReference type="NCBI Taxonomy" id="4076"/>
    <lineage>
        <taxon>Eukaryota</taxon>
        <taxon>Viridiplantae</taxon>
        <taxon>Streptophyta</taxon>
        <taxon>Embryophyta</taxon>
        <taxon>Tracheophyta</taxon>
        <taxon>Spermatophyta</taxon>
        <taxon>Magnoliopsida</taxon>
        <taxon>eudicotyledons</taxon>
        <taxon>Gunneridae</taxon>
        <taxon>Pentapetalae</taxon>
        <taxon>asterids</taxon>
        <taxon>lamiids</taxon>
        <taxon>Solanales</taxon>
        <taxon>Solanaceae</taxon>
        <taxon>Solanoideae</taxon>
        <taxon>Datureae</taxon>
        <taxon>Datura</taxon>
    </lineage>
</organism>
<sequence length="51" mass="5719">SKSDLTQRKENSKVMISSPILIGDLTLVIVDNLKAPRKTLATQGDWTRNHK</sequence>
<reference evidence="1 2" key="1">
    <citation type="journal article" date="2021" name="BMC Genomics">
        <title>Datura genome reveals duplications of psychoactive alkaloid biosynthetic genes and high mutation rate following tissue culture.</title>
        <authorList>
            <person name="Rajewski A."/>
            <person name="Carter-House D."/>
            <person name="Stajich J."/>
            <person name="Litt A."/>
        </authorList>
    </citation>
    <scope>NUCLEOTIDE SEQUENCE [LARGE SCALE GENOMIC DNA]</scope>
    <source>
        <strain evidence="1">AR-01</strain>
    </source>
</reference>
<evidence type="ECO:0000313" key="2">
    <source>
        <dbReference type="Proteomes" id="UP000823775"/>
    </source>
</evidence>
<name>A0ABS8VBE5_DATST</name>
<feature type="non-terminal residue" evidence="1">
    <location>
        <position position="1"/>
    </location>
</feature>
<accession>A0ABS8VBE5</accession>
<dbReference type="EMBL" id="JACEIK010003910">
    <property type="protein sequence ID" value="MCD9643510.1"/>
    <property type="molecule type" value="Genomic_DNA"/>
</dbReference>
<feature type="non-terminal residue" evidence="1">
    <location>
        <position position="51"/>
    </location>
</feature>
<keyword evidence="2" id="KW-1185">Reference proteome</keyword>
<dbReference type="Proteomes" id="UP000823775">
    <property type="component" value="Unassembled WGS sequence"/>
</dbReference>
<gene>
    <name evidence="1" type="ORF">HAX54_031083</name>
</gene>